<dbReference type="Proteomes" id="UP001055879">
    <property type="component" value="Linkage Group LG03"/>
</dbReference>
<evidence type="ECO:0000313" key="2">
    <source>
        <dbReference type="Proteomes" id="UP001055879"/>
    </source>
</evidence>
<evidence type="ECO:0000313" key="1">
    <source>
        <dbReference type="EMBL" id="KAI3746370.1"/>
    </source>
</evidence>
<organism evidence="1 2">
    <name type="scientific">Arctium lappa</name>
    <name type="common">Greater burdock</name>
    <name type="synonym">Lappa major</name>
    <dbReference type="NCBI Taxonomy" id="4217"/>
    <lineage>
        <taxon>Eukaryota</taxon>
        <taxon>Viridiplantae</taxon>
        <taxon>Streptophyta</taxon>
        <taxon>Embryophyta</taxon>
        <taxon>Tracheophyta</taxon>
        <taxon>Spermatophyta</taxon>
        <taxon>Magnoliopsida</taxon>
        <taxon>eudicotyledons</taxon>
        <taxon>Gunneridae</taxon>
        <taxon>Pentapetalae</taxon>
        <taxon>asterids</taxon>
        <taxon>campanulids</taxon>
        <taxon>Asterales</taxon>
        <taxon>Asteraceae</taxon>
        <taxon>Carduoideae</taxon>
        <taxon>Cardueae</taxon>
        <taxon>Arctiinae</taxon>
        <taxon>Arctium</taxon>
    </lineage>
</organism>
<dbReference type="EMBL" id="CM042049">
    <property type="protein sequence ID" value="KAI3746370.1"/>
    <property type="molecule type" value="Genomic_DNA"/>
</dbReference>
<gene>
    <name evidence="1" type="ORF">L6452_08801</name>
</gene>
<accession>A0ACB9DIL6</accession>
<sequence length="89" mass="10196">MVFWAADDTRLERIQIESLSAKVVTSHKIIDAWGALLNHNEKYRNRDSPEDISSTLKCCVGHTVGRILDGVGQERLEMDWQNTKKLSRL</sequence>
<comment type="caution">
    <text evidence="1">The sequence shown here is derived from an EMBL/GenBank/DDBJ whole genome shotgun (WGS) entry which is preliminary data.</text>
</comment>
<reference evidence="2" key="1">
    <citation type="journal article" date="2022" name="Mol. Ecol. Resour.">
        <title>The genomes of chicory, endive, great burdock and yacon provide insights into Asteraceae palaeo-polyploidization history and plant inulin production.</title>
        <authorList>
            <person name="Fan W."/>
            <person name="Wang S."/>
            <person name="Wang H."/>
            <person name="Wang A."/>
            <person name="Jiang F."/>
            <person name="Liu H."/>
            <person name="Zhao H."/>
            <person name="Xu D."/>
            <person name="Zhang Y."/>
        </authorList>
    </citation>
    <scope>NUCLEOTIDE SEQUENCE [LARGE SCALE GENOMIC DNA]</scope>
    <source>
        <strain evidence="2">cv. Niubang</strain>
    </source>
</reference>
<protein>
    <submittedName>
        <fullName evidence="1">Uncharacterized protein</fullName>
    </submittedName>
</protein>
<keyword evidence="2" id="KW-1185">Reference proteome</keyword>
<name>A0ACB9DIL6_ARCLA</name>
<proteinExistence type="predicted"/>
<reference evidence="1 2" key="2">
    <citation type="journal article" date="2022" name="Mol. Ecol. Resour.">
        <title>The genomes of chicory, endive, great burdock and yacon provide insights into Asteraceae paleo-polyploidization history and plant inulin production.</title>
        <authorList>
            <person name="Fan W."/>
            <person name="Wang S."/>
            <person name="Wang H."/>
            <person name="Wang A."/>
            <person name="Jiang F."/>
            <person name="Liu H."/>
            <person name="Zhao H."/>
            <person name="Xu D."/>
            <person name="Zhang Y."/>
        </authorList>
    </citation>
    <scope>NUCLEOTIDE SEQUENCE [LARGE SCALE GENOMIC DNA]</scope>
    <source>
        <strain evidence="2">cv. Niubang</strain>
    </source>
</reference>